<dbReference type="STRING" id="8022.A0A060XH67"/>
<dbReference type="Proteomes" id="UP000193380">
    <property type="component" value="Unassembled WGS sequence"/>
</dbReference>
<dbReference type="AlphaFoldDB" id="A0A060XH67"/>
<dbReference type="GO" id="GO:0051262">
    <property type="term" value="P:protein tetramerization"/>
    <property type="evidence" value="ECO:0007669"/>
    <property type="project" value="InterPro"/>
</dbReference>
<proteinExistence type="predicted"/>
<dbReference type="InterPro" id="IPR010991">
    <property type="entry name" value="p53_tetrameristn"/>
</dbReference>
<name>A0A060XH67_ONCMY</name>
<dbReference type="PaxDb" id="8022-A0A060XH67"/>
<feature type="compositionally biased region" description="Basic and acidic residues" evidence="2">
    <location>
        <begin position="111"/>
        <end position="120"/>
    </location>
</feature>
<dbReference type="SUPFAM" id="SSF47719">
    <property type="entry name" value="p53 tetramerization domain"/>
    <property type="match status" value="1"/>
</dbReference>
<protein>
    <recommendedName>
        <fullName evidence="3">p53 tetramerisation domain-containing protein</fullName>
    </recommendedName>
</protein>
<evidence type="ECO:0000256" key="1">
    <source>
        <dbReference type="ARBA" id="ARBA00022553"/>
    </source>
</evidence>
<feature type="region of interest" description="Disordered" evidence="2">
    <location>
        <begin position="87"/>
        <end position="120"/>
    </location>
</feature>
<accession>A0A060XH67</accession>
<evidence type="ECO:0000313" key="5">
    <source>
        <dbReference type="Proteomes" id="UP000193380"/>
    </source>
</evidence>
<feature type="domain" description="p53 tetramerisation" evidence="3">
    <location>
        <begin position="46"/>
        <end position="81"/>
    </location>
</feature>
<evidence type="ECO:0000256" key="2">
    <source>
        <dbReference type="SAM" id="MobiDB-lite"/>
    </source>
</evidence>
<organism evidence="4 5">
    <name type="scientific">Oncorhynchus mykiss</name>
    <name type="common">Rainbow trout</name>
    <name type="synonym">Salmo gairdneri</name>
    <dbReference type="NCBI Taxonomy" id="8022"/>
    <lineage>
        <taxon>Eukaryota</taxon>
        <taxon>Metazoa</taxon>
        <taxon>Chordata</taxon>
        <taxon>Craniata</taxon>
        <taxon>Vertebrata</taxon>
        <taxon>Euteleostomi</taxon>
        <taxon>Actinopterygii</taxon>
        <taxon>Neopterygii</taxon>
        <taxon>Teleostei</taxon>
        <taxon>Protacanthopterygii</taxon>
        <taxon>Salmoniformes</taxon>
        <taxon>Salmonidae</taxon>
        <taxon>Salmoninae</taxon>
        <taxon>Oncorhynchus</taxon>
    </lineage>
</organism>
<evidence type="ECO:0000259" key="3">
    <source>
        <dbReference type="Pfam" id="PF07710"/>
    </source>
</evidence>
<reference evidence="4" key="2">
    <citation type="submission" date="2014-03" db="EMBL/GenBank/DDBJ databases">
        <authorList>
            <person name="Genoscope - CEA"/>
        </authorList>
    </citation>
    <scope>NUCLEOTIDE SEQUENCE</scope>
</reference>
<evidence type="ECO:0000313" key="4">
    <source>
        <dbReference type="EMBL" id="CDQ78577.1"/>
    </source>
</evidence>
<dbReference type="Pfam" id="PF07710">
    <property type="entry name" value="P53_tetramer"/>
    <property type="match status" value="1"/>
</dbReference>
<reference evidence="4" key="1">
    <citation type="journal article" date="2014" name="Nat. Commun.">
        <title>The rainbow trout genome provides novel insights into evolution after whole-genome duplication in vertebrates.</title>
        <authorList>
            <person name="Berthelot C."/>
            <person name="Brunet F."/>
            <person name="Chalopin D."/>
            <person name="Juanchich A."/>
            <person name="Bernard M."/>
            <person name="Noel B."/>
            <person name="Bento P."/>
            <person name="Da Silva C."/>
            <person name="Labadie K."/>
            <person name="Alberti A."/>
            <person name="Aury J.M."/>
            <person name="Louis A."/>
            <person name="Dehais P."/>
            <person name="Bardou P."/>
            <person name="Montfort J."/>
            <person name="Klopp C."/>
            <person name="Cabau C."/>
            <person name="Gaspin C."/>
            <person name="Thorgaard G.H."/>
            <person name="Boussaha M."/>
            <person name="Quillet E."/>
            <person name="Guyomard R."/>
            <person name="Galiana D."/>
            <person name="Bobe J."/>
            <person name="Volff J.N."/>
            <person name="Genet C."/>
            <person name="Wincker P."/>
            <person name="Jaillon O."/>
            <person name="Roest Crollius H."/>
            <person name="Guiguen Y."/>
        </authorList>
    </citation>
    <scope>NUCLEOTIDE SEQUENCE [LARGE SCALE GENOMIC DNA]</scope>
</reference>
<sequence>MLNHKIRIGSLEMPLASSILFCHFKSQQALPPPGTSKKIKSGSSTEDDDKDNVFLLQVRGRQRYEWLKKINDSLELMDRIPPVEQEKYKKKGFSKSRKQEALAPKSGKRMLAKEGRSDSD</sequence>
<dbReference type="InterPro" id="IPR036674">
    <property type="entry name" value="p53_tetramer_sf"/>
</dbReference>
<keyword evidence="1" id="KW-0597">Phosphoprotein</keyword>
<dbReference type="EMBL" id="FR905343">
    <property type="protein sequence ID" value="CDQ78577.1"/>
    <property type="molecule type" value="Genomic_DNA"/>
</dbReference>
<feature type="region of interest" description="Disordered" evidence="2">
    <location>
        <begin position="27"/>
        <end position="51"/>
    </location>
</feature>
<dbReference type="Gene3D" id="4.10.170.10">
    <property type="entry name" value="p53-like tetramerisation domain"/>
    <property type="match status" value="1"/>
</dbReference>
<gene>
    <name evidence="4" type="ORF">GSONMT00051290001</name>
</gene>